<evidence type="ECO:0000313" key="1">
    <source>
        <dbReference type="EMBL" id="PMC80143.1"/>
    </source>
</evidence>
<comment type="caution">
    <text evidence="1">The sequence shown here is derived from an EMBL/GenBank/DDBJ whole genome shotgun (WGS) entry which is preliminary data.</text>
</comment>
<protein>
    <submittedName>
        <fullName evidence="1">DUF1033 domain-containing protein</fullName>
    </submittedName>
</protein>
<keyword evidence="2" id="KW-1185">Reference proteome</keyword>
<dbReference type="EMBL" id="PNHQ01000005">
    <property type="protein sequence ID" value="PMC80143.1"/>
    <property type="molecule type" value="Genomic_DNA"/>
</dbReference>
<sequence length="125" mass="14614">MSFQVYQIESFDEPWWFEDDWYEQVVAVETTDDLVTAAVIFQNKSLKLQNLFPKSCSRVEGMLAFWQPGETAWCEPCANDEQIYHSLVLYENQQALTSERVDELTQILEGLRSNHSEQNKLEEEG</sequence>
<dbReference type="InterPro" id="IPR010434">
    <property type="entry name" value="DUF1033"/>
</dbReference>
<dbReference type="AlphaFoldDB" id="A0A2N6UEW5"/>
<evidence type="ECO:0000313" key="2">
    <source>
        <dbReference type="Proteomes" id="UP000235701"/>
    </source>
</evidence>
<dbReference type="RefSeq" id="WP_102198970.1">
    <property type="nucleotide sequence ID" value="NZ_PNHQ01000005.1"/>
</dbReference>
<organism evidence="1 2">
    <name type="scientific">Aerococcus viridans</name>
    <dbReference type="NCBI Taxonomy" id="1377"/>
    <lineage>
        <taxon>Bacteria</taxon>
        <taxon>Bacillati</taxon>
        <taxon>Bacillota</taxon>
        <taxon>Bacilli</taxon>
        <taxon>Lactobacillales</taxon>
        <taxon>Aerococcaceae</taxon>
        <taxon>Aerococcus</taxon>
    </lineage>
</organism>
<dbReference type="Pfam" id="PF06279">
    <property type="entry name" value="DUF1033"/>
    <property type="match status" value="1"/>
</dbReference>
<proteinExistence type="predicted"/>
<name>A0A2N6UEW5_9LACT</name>
<accession>A0A2N6UEW5</accession>
<reference evidence="1 2" key="1">
    <citation type="submission" date="2017-09" db="EMBL/GenBank/DDBJ databases">
        <title>Bacterial strain isolated from the female urinary microbiota.</title>
        <authorList>
            <person name="Thomas-White K."/>
            <person name="Kumar N."/>
            <person name="Forster S."/>
            <person name="Putonti C."/>
            <person name="Lawley T."/>
            <person name="Wolfe A.J."/>
        </authorList>
    </citation>
    <scope>NUCLEOTIDE SEQUENCE [LARGE SCALE GENOMIC DNA]</scope>
    <source>
        <strain evidence="1 2">UMB0240</strain>
    </source>
</reference>
<dbReference type="OrthoDB" id="2389779at2"/>
<dbReference type="Proteomes" id="UP000235701">
    <property type="component" value="Unassembled WGS sequence"/>
</dbReference>
<gene>
    <name evidence="1" type="ORF">CJ191_03095</name>
</gene>